<sequence length="262" mass="29166">MYPQLTGCEHYETRYEAAVKELLVGVDYKAADTHKCIRKGVPNGGDATEIYLKTRDKFRITTYYTNVDKLEKKRRNIYKEITERFSFNAAGKGGGRNACAGGGEGDWKPQAIGQSLSQRLAEPSKLVAYRRGWSFTELGSEDSARLLAPYVFVQLLPCAQDTPTMDADNEDAFYLSLEEAEPNTGHATTGYPHVNPTEVQLPIMSQKEPSSSLTDTLENLRNPQVKEIFELLDQAIAIATSDLSKYQKMRAILKIAGEDLGI</sequence>
<dbReference type="AlphaFoldDB" id="A0A8X6TBB7"/>
<evidence type="ECO:0000313" key="1">
    <source>
        <dbReference type="EMBL" id="GFS95614.1"/>
    </source>
</evidence>
<comment type="caution">
    <text evidence="1">The sequence shown here is derived from an EMBL/GenBank/DDBJ whole genome shotgun (WGS) entry which is preliminary data.</text>
</comment>
<evidence type="ECO:0000313" key="2">
    <source>
        <dbReference type="Proteomes" id="UP000887013"/>
    </source>
</evidence>
<dbReference type="Proteomes" id="UP000887013">
    <property type="component" value="Unassembled WGS sequence"/>
</dbReference>
<dbReference type="OrthoDB" id="7374060at2759"/>
<proteinExistence type="predicted"/>
<keyword evidence="2" id="KW-1185">Reference proteome</keyword>
<name>A0A8X6TBB7_NEPPI</name>
<organism evidence="1 2">
    <name type="scientific">Nephila pilipes</name>
    <name type="common">Giant wood spider</name>
    <name type="synonym">Nephila maculata</name>
    <dbReference type="NCBI Taxonomy" id="299642"/>
    <lineage>
        <taxon>Eukaryota</taxon>
        <taxon>Metazoa</taxon>
        <taxon>Ecdysozoa</taxon>
        <taxon>Arthropoda</taxon>
        <taxon>Chelicerata</taxon>
        <taxon>Arachnida</taxon>
        <taxon>Araneae</taxon>
        <taxon>Araneomorphae</taxon>
        <taxon>Entelegynae</taxon>
        <taxon>Araneoidea</taxon>
        <taxon>Nephilidae</taxon>
        <taxon>Nephila</taxon>
    </lineage>
</organism>
<gene>
    <name evidence="1" type="ORF">NPIL_126311</name>
</gene>
<reference evidence="1" key="1">
    <citation type="submission" date="2020-08" db="EMBL/GenBank/DDBJ databases">
        <title>Multicomponent nature underlies the extraordinary mechanical properties of spider dragline silk.</title>
        <authorList>
            <person name="Kono N."/>
            <person name="Nakamura H."/>
            <person name="Mori M."/>
            <person name="Yoshida Y."/>
            <person name="Ohtoshi R."/>
            <person name="Malay A.D."/>
            <person name="Moran D.A.P."/>
            <person name="Tomita M."/>
            <person name="Numata K."/>
            <person name="Arakawa K."/>
        </authorList>
    </citation>
    <scope>NUCLEOTIDE SEQUENCE</scope>
</reference>
<dbReference type="EMBL" id="BMAW01100553">
    <property type="protein sequence ID" value="GFS95614.1"/>
    <property type="molecule type" value="Genomic_DNA"/>
</dbReference>
<protein>
    <submittedName>
        <fullName evidence="1">Uncharacterized protein</fullName>
    </submittedName>
</protein>
<accession>A0A8X6TBB7</accession>